<proteinExistence type="predicted"/>
<evidence type="ECO:0000313" key="12">
    <source>
        <dbReference type="Proteomes" id="UP001458880"/>
    </source>
</evidence>
<evidence type="ECO:0000313" key="11">
    <source>
        <dbReference type="EMBL" id="KAK9716756.1"/>
    </source>
</evidence>
<keyword evidence="7" id="KW-0539">Nucleus</keyword>
<comment type="subcellular location">
    <subcellularLocation>
        <location evidence="1">Nucleus</location>
    </subcellularLocation>
</comment>
<protein>
    <submittedName>
        <fullName evidence="11">Zinc finger, C2H2 type</fullName>
    </submittedName>
</protein>
<dbReference type="GO" id="GO:0010468">
    <property type="term" value="P:regulation of gene expression"/>
    <property type="evidence" value="ECO:0007669"/>
    <property type="project" value="TreeGrafter"/>
</dbReference>
<feature type="domain" description="C2H2-type" evidence="10">
    <location>
        <begin position="326"/>
        <end position="353"/>
    </location>
</feature>
<evidence type="ECO:0000256" key="9">
    <source>
        <dbReference type="SAM" id="MobiDB-lite"/>
    </source>
</evidence>
<keyword evidence="5" id="KW-0862">Zinc</keyword>
<feature type="region of interest" description="Disordered" evidence="9">
    <location>
        <begin position="281"/>
        <end position="314"/>
    </location>
</feature>
<evidence type="ECO:0000256" key="3">
    <source>
        <dbReference type="ARBA" id="ARBA00022737"/>
    </source>
</evidence>
<dbReference type="FunFam" id="3.30.160.60:FF:001269">
    <property type="entry name" value="Zinc finger protein"/>
    <property type="match status" value="1"/>
</dbReference>
<feature type="compositionally biased region" description="Basic residues" evidence="9">
    <location>
        <begin position="293"/>
        <end position="310"/>
    </location>
</feature>
<dbReference type="InterPro" id="IPR013087">
    <property type="entry name" value="Znf_C2H2_type"/>
</dbReference>
<evidence type="ECO:0000256" key="4">
    <source>
        <dbReference type="ARBA" id="ARBA00022771"/>
    </source>
</evidence>
<keyword evidence="12" id="KW-1185">Reference proteome</keyword>
<feature type="domain" description="C2H2-type" evidence="10">
    <location>
        <begin position="382"/>
        <end position="409"/>
    </location>
</feature>
<name>A0AAW1KAS8_POPJA</name>
<feature type="domain" description="C2H2-type" evidence="10">
    <location>
        <begin position="410"/>
        <end position="437"/>
    </location>
</feature>
<dbReference type="Proteomes" id="UP001458880">
    <property type="component" value="Unassembled WGS sequence"/>
</dbReference>
<evidence type="ECO:0000256" key="1">
    <source>
        <dbReference type="ARBA" id="ARBA00004123"/>
    </source>
</evidence>
<organism evidence="11 12">
    <name type="scientific">Popillia japonica</name>
    <name type="common">Japanese beetle</name>
    <dbReference type="NCBI Taxonomy" id="7064"/>
    <lineage>
        <taxon>Eukaryota</taxon>
        <taxon>Metazoa</taxon>
        <taxon>Ecdysozoa</taxon>
        <taxon>Arthropoda</taxon>
        <taxon>Hexapoda</taxon>
        <taxon>Insecta</taxon>
        <taxon>Pterygota</taxon>
        <taxon>Neoptera</taxon>
        <taxon>Endopterygota</taxon>
        <taxon>Coleoptera</taxon>
        <taxon>Polyphaga</taxon>
        <taxon>Scarabaeiformia</taxon>
        <taxon>Scarabaeidae</taxon>
        <taxon>Rutelinae</taxon>
        <taxon>Popillia</taxon>
    </lineage>
</organism>
<dbReference type="SMART" id="SM00355">
    <property type="entry name" value="ZnF_C2H2"/>
    <property type="match status" value="4"/>
</dbReference>
<sequence length="510" mass="56143">MNFTPFGVGVPLSAALPVATQFTAGKITQSVTTPNGQVVGVLQGGENGVHYIRPIDANAFATTTAQTQAGQQTQTLITLPITMPGAKPGDPQQTVQIQVVNPAPAQVPTSQAQSPKYQISQIPIQTFGQGATVLTVAYNSNQEGIQILDGQNGIPEGMTVVAALQPQDIQLIQTQHDGDKNGKEVSVTPVALIKSENGKDENVETAASVTIPYIQTSTAVQEYLQRMQSSTLPLSLHQFLKFNNTDVKREQITEDGVIETVEGHVETGEAELIMNDIVEDMETGENPDDPEKNKKKKKYKKKPPKPKKPKPGQVHIATALDGTTLFCCPECHMAYPEKELLEQHLIGHKIERRFICDICGAGLKRKEHLERHKLGHNPERPYVCSVCMKGFKRKEHLNLHFVIHSGEKTEICEECGKGFYRKDHLRKHSRSHVARRAKEQQQQQQQQQNLISNKEATVTIQVPTSQLQIPLQIQVPQHHIQMSTNTEEDGAQVSTVVLPAASEGLTIIPN</sequence>
<evidence type="ECO:0000256" key="5">
    <source>
        <dbReference type="ARBA" id="ARBA00022833"/>
    </source>
</evidence>
<evidence type="ECO:0000256" key="6">
    <source>
        <dbReference type="ARBA" id="ARBA00023125"/>
    </source>
</evidence>
<evidence type="ECO:0000256" key="2">
    <source>
        <dbReference type="ARBA" id="ARBA00022723"/>
    </source>
</evidence>
<dbReference type="FunFam" id="3.30.160.60:FF:000065">
    <property type="entry name" value="B-cell CLL/lymphoma 6, member B"/>
    <property type="match status" value="1"/>
</dbReference>
<gene>
    <name evidence="11" type="ORF">QE152_g24550</name>
</gene>
<feature type="domain" description="C2H2-type" evidence="10">
    <location>
        <begin position="354"/>
        <end position="381"/>
    </location>
</feature>
<dbReference type="GO" id="GO:0005634">
    <property type="term" value="C:nucleus"/>
    <property type="evidence" value="ECO:0007669"/>
    <property type="project" value="UniProtKB-SubCell"/>
</dbReference>
<dbReference type="PROSITE" id="PS50157">
    <property type="entry name" value="ZINC_FINGER_C2H2_2"/>
    <property type="match status" value="4"/>
</dbReference>
<dbReference type="SUPFAM" id="SSF57667">
    <property type="entry name" value="beta-beta-alpha zinc fingers"/>
    <property type="match status" value="2"/>
</dbReference>
<keyword evidence="6" id="KW-0238">DNA-binding</keyword>
<dbReference type="InterPro" id="IPR036236">
    <property type="entry name" value="Znf_C2H2_sf"/>
</dbReference>
<dbReference type="GO" id="GO:0003677">
    <property type="term" value="F:DNA binding"/>
    <property type="evidence" value="ECO:0007669"/>
    <property type="project" value="UniProtKB-KW"/>
</dbReference>
<dbReference type="PROSITE" id="PS00028">
    <property type="entry name" value="ZINC_FINGER_C2H2_1"/>
    <property type="match status" value="4"/>
</dbReference>
<dbReference type="PANTHER" id="PTHR16515">
    <property type="entry name" value="PR DOMAIN ZINC FINGER PROTEIN"/>
    <property type="match status" value="1"/>
</dbReference>
<dbReference type="Pfam" id="PF00096">
    <property type="entry name" value="zf-C2H2"/>
    <property type="match status" value="2"/>
</dbReference>
<dbReference type="PANTHER" id="PTHR16515:SF49">
    <property type="entry name" value="GASTRULA ZINC FINGER PROTEIN XLCGF49.1-LIKE-RELATED"/>
    <property type="match status" value="1"/>
</dbReference>
<keyword evidence="3" id="KW-0677">Repeat</keyword>
<accession>A0AAW1KAS8</accession>
<comment type="caution">
    <text evidence="11">The sequence shown here is derived from an EMBL/GenBank/DDBJ whole genome shotgun (WGS) entry which is preliminary data.</text>
</comment>
<dbReference type="AlphaFoldDB" id="A0AAW1KAS8"/>
<evidence type="ECO:0000256" key="8">
    <source>
        <dbReference type="PROSITE-ProRule" id="PRU00042"/>
    </source>
</evidence>
<keyword evidence="4 8" id="KW-0863">Zinc-finger</keyword>
<dbReference type="EMBL" id="JASPKY010000253">
    <property type="protein sequence ID" value="KAK9716756.1"/>
    <property type="molecule type" value="Genomic_DNA"/>
</dbReference>
<reference evidence="11 12" key="1">
    <citation type="journal article" date="2024" name="BMC Genomics">
        <title>De novo assembly and annotation of Popillia japonica's genome with initial clues to its potential as an invasive pest.</title>
        <authorList>
            <person name="Cucini C."/>
            <person name="Boschi S."/>
            <person name="Funari R."/>
            <person name="Cardaioli E."/>
            <person name="Iannotti N."/>
            <person name="Marturano G."/>
            <person name="Paoli F."/>
            <person name="Bruttini M."/>
            <person name="Carapelli A."/>
            <person name="Frati F."/>
            <person name="Nardi F."/>
        </authorList>
    </citation>
    <scope>NUCLEOTIDE SEQUENCE [LARGE SCALE GENOMIC DNA]</scope>
    <source>
        <strain evidence="11">DMR45628</strain>
    </source>
</reference>
<dbReference type="GO" id="GO:0008270">
    <property type="term" value="F:zinc ion binding"/>
    <property type="evidence" value="ECO:0007669"/>
    <property type="project" value="UniProtKB-KW"/>
</dbReference>
<dbReference type="Gene3D" id="3.30.160.60">
    <property type="entry name" value="Classic Zinc Finger"/>
    <property type="match status" value="3"/>
</dbReference>
<keyword evidence="2" id="KW-0479">Metal-binding</keyword>
<evidence type="ECO:0000259" key="10">
    <source>
        <dbReference type="PROSITE" id="PS50157"/>
    </source>
</evidence>
<evidence type="ECO:0000256" key="7">
    <source>
        <dbReference type="ARBA" id="ARBA00023242"/>
    </source>
</evidence>
<dbReference type="InterPro" id="IPR050331">
    <property type="entry name" value="Zinc_finger"/>
</dbReference>